<dbReference type="InterPro" id="IPR024524">
    <property type="entry name" value="DUF3800"/>
</dbReference>
<evidence type="ECO:0000313" key="2">
    <source>
        <dbReference type="Proteomes" id="UP000177369"/>
    </source>
</evidence>
<evidence type="ECO:0008006" key="3">
    <source>
        <dbReference type="Google" id="ProtNLM"/>
    </source>
</evidence>
<gene>
    <name evidence="1" type="ORF">A3D04_03505</name>
</gene>
<protein>
    <recommendedName>
        <fullName evidence="3">DUF3800 domain-containing protein</fullName>
    </recommendedName>
</protein>
<dbReference type="Pfam" id="PF12686">
    <property type="entry name" value="DUF3800"/>
    <property type="match status" value="1"/>
</dbReference>
<proteinExistence type="predicted"/>
<comment type="caution">
    <text evidence="1">The sequence shown here is derived from an EMBL/GenBank/DDBJ whole genome shotgun (WGS) entry which is preliminary data.</text>
</comment>
<dbReference type="AlphaFoldDB" id="A0A1F5GBB0"/>
<organism evidence="1 2">
    <name type="scientific">Candidatus Curtissbacteria bacterium RIFCSPHIGHO2_02_FULL_40_16b</name>
    <dbReference type="NCBI Taxonomy" id="1797714"/>
    <lineage>
        <taxon>Bacteria</taxon>
        <taxon>Candidatus Curtissiibacteriota</taxon>
    </lineage>
</organism>
<sequence>MKNYFAFIDESGNSTQERFFGLGLLLIDDEVGDFYDAIKPYYSKAFELARKNKIARISDLEKQNDFEQIPEIAKSSKRFELKFTHINSTNNAIYRELIEEYLSFLKVRFCTLVVDRQKKRKLVNGNLR</sequence>
<accession>A0A1F5GBB0</accession>
<dbReference type="EMBL" id="MFBD01000010">
    <property type="protein sequence ID" value="OGD89161.1"/>
    <property type="molecule type" value="Genomic_DNA"/>
</dbReference>
<name>A0A1F5GBB0_9BACT</name>
<dbReference type="STRING" id="1797714.A3D04_03505"/>
<evidence type="ECO:0000313" key="1">
    <source>
        <dbReference type="EMBL" id="OGD89161.1"/>
    </source>
</evidence>
<reference evidence="1 2" key="1">
    <citation type="journal article" date="2016" name="Nat. Commun.">
        <title>Thousands of microbial genomes shed light on interconnected biogeochemical processes in an aquifer system.</title>
        <authorList>
            <person name="Anantharaman K."/>
            <person name="Brown C.T."/>
            <person name="Hug L.A."/>
            <person name="Sharon I."/>
            <person name="Castelle C.J."/>
            <person name="Probst A.J."/>
            <person name="Thomas B.C."/>
            <person name="Singh A."/>
            <person name="Wilkins M.J."/>
            <person name="Karaoz U."/>
            <person name="Brodie E.L."/>
            <person name="Williams K.H."/>
            <person name="Hubbard S.S."/>
            <person name="Banfield J.F."/>
        </authorList>
    </citation>
    <scope>NUCLEOTIDE SEQUENCE [LARGE SCALE GENOMIC DNA]</scope>
</reference>
<dbReference type="Proteomes" id="UP000177369">
    <property type="component" value="Unassembled WGS sequence"/>
</dbReference>